<proteinExistence type="predicted"/>
<dbReference type="PROSITE" id="PS00018">
    <property type="entry name" value="EF_HAND_1"/>
    <property type="match status" value="1"/>
</dbReference>
<name>A0A8H5BU12_9AGAR</name>
<reference evidence="2 3" key="1">
    <citation type="journal article" date="2020" name="ISME J.">
        <title>Uncovering the hidden diversity of litter-decomposition mechanisms in mushroom-forming fungi.</title>
        <authorList>
            <person name="Floudas D."/>
            <person name="Bentzer J."/>
            <person name="Ahren D."/>
            <person name="Johansson T."/>
            <person name="Persson P."/>
            <person name="Tunlid A."/>
        </authorList>
    </citation>
    <scope>NUCLEOTIDE SEQUENCE [LARGE SCALE GENOMIC DNA]</scope>
    <source>
        <strain evidence="2 3">CBS 101986</strain>
    </source>
</reference>
<evidence type="ECO:0000256" key="1">
    <source>
        <dbReference type="SAM" id="MobiDB-lite"/>
    </source>
</evidence>
<feature type="region of interest" description="Disordered" evidence="1">
    <location>
        <begin position="470"/>
        <end position="514"/>
    </location>
</feature>
<feature type="compositionally biased region" description="Basic and acidic residues" evidence="1">
    <location>
        <begin position="478"/>
        <end position="489"/>
    </location>
</feature>
<gene>
    <name evidence="2" type="ORF">D9619_009360</name>
</gene>
<sequence>MVVTADGSKATHNQVYWRADVAQQHKKLTALESDVGLGKPGATRALEEYKVSRRKLLRTIRAEVDDFAEYQDRYLAKKKEEMEDLFQPRYEEIKSRFIKLGHRKRDFPPNMKMHKLVRSKTKLTERAWQSIRETLEPEIEGRRDSREKQEWIQLKLSRRVTLDKAYTSHKFKNVAHLLWKYLPPVHTLCMLQPFGELITCDKDRELTTEDFDVPLAHLDDHISSGYEEAKIRLRQRVVEAKDPFLSELASTQAFQDLQLATIVFRCKHCQDFIFSFEHVRTHRCSSIKYALSPADPKPFSKEFPFDCTFVEGAAEVVRMIVEAFGLDPKTATTAQMDEKDLRLRCACSSGSTSIVRGYKWFDLVTHIFAHTCHEKELKGGTLKKPEIVREACMPEIRKKEAASESRILGDYTRPFACTHCESYGRAMGMCGYEGTVRHIQRDIQNPKLDVDLVGTLARLLSDVGTHCTGLKGAKRKATNGDDKYIDPNKAKRMKKAPSKNSNKAKDSSTPVKDLRDTSIEVARASSNPVDPQATSVFRSLNDLPIELVYEVHWRDTPELNALCLTCPTRLPTILVLQTLQVFVIHPSGCGALFGMKSREREGVYEIPRGMNEYHWAKFFFGSRCMIKSGALRQWTSTLGVDSVIHARKRSVLLNNIDGANGASITASQMGPDIQWDGTNNCLNKFSWSDDVIEQKKMLDVLNADVRRGKKGASQKLTDYVSSRKAALKHIEAEVGHLTKLYKNYLNRLKEENSDKFRPRYEQIERNFIELGYRVGDFPPNLKMHKLVRQKAKLTERGLPALALSFLSIPFNIAWKSIREALEPEIQAKQSEREEKEWIRLKVSRRQLVDELYAQYKFNHVPPTEWRFMPQVHHICRKPDLVALVDTDRDRIVTLADFTPCMEGLGEFLVSAFEQTKTRLRKRVLEASDPFFTTDLTSTKTFRDLELAAIVFLCATCNRGVFGWDDVRSHCCNESDERLGLRVKRDDGTGKLIDEMAARNVEFPHKLKYWELGSVAVRLVMESLGMDPKTTTTAELDLNPDLRLECWWSGESQRRCAHKWRMLAWHLTRLCHEPEMRNSQRQPLKGKVPEVCIPGIILQEFEGTVSTKFDFACAHCATHLRVGKQTWYSTIKSHLRTEHAIDDPQASVDYVILMNALTEYHFFYNGTYFDHNEKPSGSILEYCIMPDGIRNSARVAAHHRTEEPTRGKRLRFADYDDETLVVKKPKKSNQVKADDEANAKAEGTQAEVAIVPEMRGDRIADNLRPKDLVNLCDTSSWMRKILKSIASIWRRSREREEVHEIPRGMSEYYWAKLFFSNRCMECGKDKITHATAVDFYARLRLCNPCKKKKYFWSDDVVEKKQMLADLRGGGGGEERVADYIAFREEIANNTSQGARYLMGLHEYYLQGLKAERGDKLALRYKEVANRFKVLGYSVGDFPPNLKMHKLIRQKTKLTEQAWNKIRDELEPEIHAIKTEHKLMERSTLKVSRRQMVDKLYAQHKQRLRPLPQFAAFVNAEPDREVTLADFSVLMEGLGQSLASAYEETRNRLRQRVLSANDPLVSELRHTQQFQNLELASFVLRCGTCRTASFGWDDVWSHCCKDEHEGLGLRVWRTWHVPYNVIDEMREYNVEFPYTFEYWECGSVAVREVIKSLGMDPRTTTTAQLDAEPDLRLECLCSSWPWRRCAYKWRILAQHVEAKSHRISVDNPLKGKVPAACLPGIIEDEFDRGSRDFACAHCNSSLRADTASATQSLTLTTLALYMLALSGVTTMMERFFDYDDRS</sequence>
<evidence type="ECO:0000313" key="2">
    <source>
        <dbReference type="EMBL" id="KAF5329539.1"/>
    </source>
</evidence>
<dbReference type="Proteomes" id="UP000567179">
    <property type="component" value="Unassembled WGS sequence"/>
</dbReference>
<organism evidence="2 3">
    <name type="scientific">Psilocybe cf. subviscida</name>
    <dbReference type="NCBI Taxonomy" id="2480587"/>
    <lineage>
        <taxon>Eukaryota</taxon>
        <taxon>Fungi</taxon>
        <taxon>Dikarya</taxon>
        <taxon>Basidiomycota</taxon>
        <taxon>Agaricomycotina</taxon>
        <taxon>Agaricomycetes</taxon>
        <taxon>Agaricomycetidae</taxon>
        <taxon>Agaricales</taxon>
        <taxon>Agaricineae</taxon>
        <taxon>Strophariaceae</taxon>
        <taxon>Psilocybe</taxon>
    </lineage>
</organism>
<evidence type="ECO:0000313" key="3">
    <source>
        <dbReference type="Proteomes" id="UP000567179"/>
    </source>
</evidence>
<comment type="caution">
    <text evidence="2">The sequence shown here is derived from an EMBL/GenBank/DDBJ whole genome shotgun (WGS) entry which is preliminary data.</text>
</comment>
<keyword evidence="3" id="KW-1185">Reference proteome</keyword>
<dbReference type="OrthoDB" id="2322499at2759"/>
<dbReference type="InterPro" id="IPR018247">
    <property type="entry name" value="EF_Hand_1_Ca_BS"/>
</dbReference>
<accession>A0A8H5BU12</accession>
<protein>
    <submittedName>
        <fullName evidence="2">Uncharacterized protein</fullName>
    </submittedName>
</protein>
<dbReference type="EMBL" id="JAACJJ010000002">
    <property type="protein sequence ID" value="KAF5329539.1"/>
    <property type="molecule type" value="Genomic_DNA"/>
</dbReference>